<dbReference type="GO" id="GO:0015074">
    <property type="term" value="P:DNA integration"/>
    <property type="evidence" value="ECO:0007669"/>
    <property type="project" value="InterPro"/>
</dbReference>
<dbReference type="EMBL" id="BKCJ010010678">
    <property type="protein sequence ID" value="GEU92642.1"/>
    <property type="molecule type" value="Genomic_DNA"/>
</dbReference>
<feature type="coiled-coil region" evidence="1">
    <location>
        <begin position="760"/>
        <end position="791"/>
    </location>
</feature>
<dbReference type="InterPro" id="IPR001584">
    <property type="entry name" value="Integrase_cat-core"/>
</dbReference>
<dbReference type="Gene3D" id="3.30.420.10">
    <property type="entry name" value="Ribonuclease H-like superfamily/Ribonuclease H"/>
    <property type="match status" value="1"/>
</dbReference>
<dbReference type="SUPFAM" id="SSF53098">
    <property type="entry name" value="Ribonuclease H-like"/>
    <property type="match status" value="1"/>
</dbReference>
<protein>
    <submittedName>
        <fullName evidence="4">Retrovirus-related Pol polyprotein from transposon TNT 1-94</fullName>
    </submittedName>
</protein>
<dbReference type="GO" id="GO:0003676">
    <property type="term" value="F:nucleic acid binding"/>
    <property type="evidence" value="ECO:0007669"/>
    <property type="project" value="InterPro"/>
</dbReference>
<dbReference type="InterPro" id="IPR012337">
    <property type="entry name" value="RNaseH-like_sf"/>
</dbReference>
<dbReference type="PANTHER" id="PTHR42648:SF18">
    <property type="entry name" value="RETROTRANSPOSON, UNCLASSIFIED-LIKE PROTEIN"/>
    <property type="match status" value="1"/>
</dbReference>
<feature type="domain" description="Integrase catalytic" evidence="3">
    <location>
        <begin position="347"/>
        <end position="438"/>
    </location>
</feature>
<feature type="region of interest" description="Disordered" evidence="2">
    <location>
        <begin position="889"/>
        <end position="931"/>
    </location>
</feature>
<evidence type="ECO:0000313" key="4">
    <source>
        <dbReference type="EMBL" id="GEU92642.1"/>
    </source>
</evidence>
<evidence type="ECO:0000259" key="3">
    <source>
        <dbReference type="PROSITE" id="PS50994"/>
    </source>
</evidence>
<dbReference type="InterPro" id="IPR036397">
    <property type="entry name" value="RNaseH_sf"/>
</dbReference>
<dbReference type="InterPro" id="IPR039537">
    <property type="entry name" value="Retrotran_Ty1/copia-like"/>
</dbReference>
<feature type="compositionally biased region" description="Basic and acidic residues" evidence="2">
    <location>
        <begin position="631"/>
        <end position="643"/>
    </location>
</feature>
<dbReference type="PROSITE" id="PS50994">
    <property type="entry name" value="INTEGRASE"/>
    <property type="match status" value="1"/>
</dbReference>
<comment type="caution">
    <text evidence="4">The sequence shown here is derived from an EMBL/GenBank/DDBJ whole genome shotgun (WGS) entry which is preliminary data.</text>
</comment>
<feature type="compositionally biased region" description="Acidic residues" evidence="2">
    <location>
        <begin position="593"/>
        <end position="630"/>
    </location>
</feature>
<dbReference type="Pfam" id="PF13976">
    <property type="entry name" value="gag_pre-integrs"/>
    <property type="match status" value="1"/>
</dbReference>
<gene>
    <name evidence="4" type="ORF">Tci_064620</name>
</gene>
<feature type="compositionally biased region" description="Acidic residues" evidence="2">
    <location>
        <begin position="644"/>
        <end position="657"/>
    </location>
</feature>
<dbReference type="InterPro" id="IPR025724">
    <property type="entry name" value="GAG-pre-integrase_dom"/>
</dbReference>
<dbReference type="PANTHER" id="PTHR42648">
    <property type="entry name" value="TRANSPOSASE, PUTATIVE-RELATED"/>
    <property type="match status" value="1"/>
</dbReference>
<feature type="compositionally biased region" description="Basic and acidic residues" evidence="2">
    <location>
        <begin position="899"/>
        <end position="924"/>
    </location>
</feature>
<feature type="region of interest" description="Disordered" evidence="2">
    <location>
        <begin position="559"/>
        <end position="678"/>
    </location>
</feature>
<proteinExistence type="predicted"/>
<organism evidence="4">
    <name type="scientific">Tanacetum cinerariifolium</name>
    <name type="common">Dalmatian daisy</name>
    <name type="synonym">Chrysanthemum cinerariifolium</name>
    <dbReference type="NCBI Taxonomy" id="118510"/>
    <lineage>
        <taxon>Eukaryota</taxon>
        <taxon>Viridiplantae</taxon>
        <taxon>Streptophyta</taxon>
        <taxon>Embryophyta</taxon>
        <taxon>Tracheophyta</taxon>
        <taxon>Spermatophyta</taxon>
        <taxon>Magnoliopsida</taxon>
        <taxon>eudicotyledons</taxon>
        <taxon>Gunneridae</taxon>
        <taxon>Pentapetalae</taxon>
        <taxon>asterids</taxon>
        <taxon>campanulids</taxon>
        <taxon>Asterales</taxon>
        <taxon>Asteraceae</taxon>
        <taxon>Asteroideae</taxon>
        <taxon>Anthemideae</taxon>
        <taxon>Anthemidinae</taxon>
        <taxon>Tanacetum</taxon>
    </lineage>
</organism>
<evidence type="ECO:0000256" key="2">
    <source>
        <dbReference type="SAM" id="MobiDB-lite"/>
    </source>
</evidence>
<accession>A0A6L2P5R8</accession>
<reference evidence="4" key="1">
    <citation type="journal article" date="2019" name="Sci. Rep.">
        <title>Draft genome of Tanacetum cinerariifolium, the natural source of mosquito coil.</title>
        <authorList>
            <person name="Yamashiro T."/>
            <person name="Shiraishi A."/>
            <person name="Satake H."/>
            <person name="Nakayama K."/>
        </authorList>
    </citation>
    <scope>NUCLEOTIDE SEQUENCE</scope>
</reference>
<name>A0A6L2P5R8_TANCI</name>
<evidence type="ECO:0000256" key="1">
    <source>
        <dbReference type="SAM" id="Coils"/>
    </source>
</evidence>
<sequence>MILESGENGPLIWPTIEENGVTRPKKYSELSATKAIQVDCDVKATNIILQGLPLEKKWKTLRDFYLRFSLLLNDMNIYNVKLEQFQVNTKFLKTLPPEWSKFVTDVKLVWDLHITNIDQLHAYLGQHEFHANELRNSSNPRQKATTNDERVTLQLVQRRQISFATDLGIPEGQARPTIITHIVAYQVDDLDAYDFDCDKLNTAKVALMANLSHYDSDVLAEVHNPDNVDNSMINQDPNPSKRPTKVEIPKELPKVSMALKTKSWLWHRRLSHLNFGTINHLTRHGLIRGLPKLKFEKDHLCSACAKGKSKKKLHKPKSKDTSQEKLYLLHMDLCGPMRVTSVNGKKTDNGTEFVNQTLGEYYYKVGISYETSVARSPQQNSVVKRRNHRLIEVKPKNFKQAITEPSWIDAMQEEIHEFKRLQVWELVSCPDKVLLIKLKWIYKVRTDEFGRVLKNKARLDNPSHVYKLKKALYGLKPAPRAIMSITKEQQQALNDDLVPREQRLSIGKRLKTTTKVTTSGKKKLHAQGFETLSEIALTETEQMKIITKKSKIDIHSLHASGSGADEGSGVSPGVLDVPTYRSKNEQISWKYSDDEDDDEVSFSKDDDDDAENDDGQDNDNEQSESDNDGDDFVHPKFSTHDEEERQDEEDTDEEGLDREDVPVTTNVEMPPSAVKTLPPPPVPLVQPQHQTLVFPPVFVPSTYLQNLPTFGSLFEFKDRVKYLEDDFSEFKQTNQFAEAISSVHDFFDKYLDNRMNEAVKVAVQQQSDRLREEAQAEKEDFINKLDENIKKIIKEQVKVHVKEQVSKILPRIKKLINEQLKAEVMTRLSNEAMTSYVVAANLSELELKKILIDKMKSNKSIHRSDQQKTLYKALIDAYETDKVILDTYGDTGSKRRRAGKEPKSSSAQKEKTSKSSGKSKEGSKSHQMSTEMSAQADELIYTTKDLEEHAPQEFNIAKPLTPDRDWNKTLPAAHGLFQLWISNLAQKEDTCYSFNELMDTPLDFTAFVMKVYKSTIDQLDWNNPEGRQYPHDLRYPLPLIPNSQGRRVIPFDHFINNDLAYLRGCASNRTYATSVTKTMAVDYGHIKWIKDLIPNTMWSQVLVIYDKHALWRISHWGRKRQQFYGFTVNRESAHNHLDWIIVHRDDDKLYTFKEGDYKRLRLQDIKDLLLLLVQGNLTNLIIEECLALNVSLRMFTRSIVIKRHLKRLPTYSAYPNPRGLIYQNKDKKNKLLRIDELHKFSDGTLNDVQTALDDILKRIRMKYLLQTFWRNVDKEREGAMIQAIDKQLKNKRIIRSLKKFIGGRPYKGDFRLLKRTI</sequence>
<keyword evidence="1" id="KW-0175">Coiled coil</keyword>